<evidence type="ECO:0000256" key="6">
    <source>
        <dbReference type="SAM" id="Phobius"/>
    </source>
</evidence>
<keyword evidence="3 6" id="KW-0812">Transmembrane</keyword>
<dbReference type="CDD" id="cd06581">
    <property type="entry name" value="TM_PBP1_LivM_like"/>
    <property type="match status" value="1"/>
</dbReference>
<dbReference type="InterPro" id="IPR043428">
    <property type="entry name" value="LivM-like"/>
</dbReference>
<dbReference type="PANTHER" id="PTHR30482">
    <property type="entry name" value="HIGH-AFFINITY BRANCHED-CHAIN AMINO ACID TRANSPORT SYSTEM PERMEASE"/>
    <property type="match status" value="1"/>
</dbReference>
<evidence type="ECO:0000256" key="2">
    <source>
        <dbReference type="ARBA" id="ARBA00022475"/>
    </source>
</evidence>
<dbReference type="Pfam" id="PF02653">
    <property type="entry name" value="BPD_transp_2"/>
    <property type="match status" value="1"/>
</dbReference>
<dbReference type="EMBL" id="CACVAT010000372">
    <property type="protein sequence ID" value="CAA6823060.1"/>
    <property type="molecule type" value="Genomic_DNA"/>
</dbReference>
<accession>A0A6S6U1I5</accession>
<dbReference type="PANTHER" id="PTHR30482:SF10">
    <property type="entry name" value="HIGH-AFFINITY BRANCHED-CHAIN AMINO ACID TRANSPORT PROTEIN BRAE"/>
    <property type="match status" value="1"/>
</dbReference>
<feature type="transmembrane region" description="Helical" evidence="6">
    <location>
        <begin position="286"/>
        <end position="311"/>
    </location>
</feature>
<sequence length="469" mass="50212">MSNGHVNTSRHKKQNNTLRAIIVFSIMAGLLALVGVFQSWSLALTILNLCIISAVMSLGVNIQWGYAGILNVGIMGFAGLGGLAAVLVSTAPVGAAWSAGGGYILLSLLLLIATALIALIVHRKLKGKAFHKLAVMMVIVVGYVVIRMFYDPAVGAIESVDSAKTGYLGGLGLPIIISWVVGGIFAAGAAWVVGKVALGLRADYLAIATLGISEIIIAVLKNEDWLTRGVKNVTGLPRPVPYEIDLQKSEWFIGWVERFNTSALDGLSAVDRTAALQSMVIDGSGIFVKLCYAGLFSVVLLVVLMLCVLALDSPWGRMVRAIRDNEVAAGAMGKDVKGRHLQIFVLGSAVVGIAGAMLTTLDGQFTPGTYNPLRFTFLIWVMVIVGGSGNNLGAVLGGFLIWFIWVEAEPVGFWLVETATSWMDESSDIRAHLMNSAQYMRVFVMGLVLLLVMRFSPRGILPEQTRHHS</sequence>
<evidence type="ECO:0000256" key="3">
    <source>
        <dbReference type="ARBA" id="ARBA00022692"/>
    </source>
</evidence>
<keyword evidence="4 6" id="KW-1133">Transmembrane helix</keyword>
<dbReference type="InterPro" id="IPR001851">
    <property type="entry name" value="ABC_transp_permease"/>
</dbReference>
<organism evidence="7">
    <name type="scientific">uncultured Thiotrichaceae bacterium</name>
    <dbReference type="NCBI Taxonomy" id="298394"/>
    <lineage>
        <taxon>Bacteria</taxon>
        <taxon>Pseudomonadati</taxon>
        <taxon>Pseudomonadota</taxon>
        <taxon>Gammaproteobacteria</taxon>
        <taxon>Thiotrichales</taxon>
        <taxon>Thiotrichaceae</taxon>
        <taxon>environmental samples</taxon>
    </lineage>
</organism>
<reference evidence="7" key="1">
    <citation type="submission" date="2020-01" db="EMBL/GenBank/DDBJ databases">
        <authorList>
            <person name="Meier V. D."/>
            <person name="Meier V D."/>
        </authorList>
    </citation>
    <scope>NUCLEOTIDE SEQUENCE</scope>
    <source>
        <strain evidence="7">HLG_WM_MAG_09</strain>
    </source>
</reference>
<protein>
    <submittedName>
        <fullName evidence="7">Branched-chain amino acid transport system permease protein LivM (TC 3.A.1.4.1)</fullName>
    </submittedName>
</protein>
<dbReference type="GO" id="GO:0005886">
    <property type="term" value="C:plasma membrane"/>
    <property type="evidence" value="ECO:0007669"/>
    <property type="project" value="UniProtKB-SubCell"/>
</dbReference>
<feature type="transmembrane region" description="Helical" evidence="6">
    <location>
        <begin position="103"/>
        <end position="121"/>
    </location>
</feature>
<evidence type="ECO:0000256" key="1">
    <source>
        <dbReference type="ARBA" id="ARBA00004429"/>
    </source>
</evidence>
<keyword evidence="2" id="KW-1003">Cell membrane</keyword>
<dbReference type="AlphaFoldDB" id="A0A6S6U1I5"/>
<comment type="subcellular location">
    <subcellularLocation>
        <location evidence="1">Cell inner membrane</location>
        <topology evidence="1">Multi-pass membrane protein</topology>
    </subcellularLocation>
</comment>
<keyword evidence="5 6" id="KW-0472">Membrane</keyword>
<name>A0A6S6U1I5_9GAMM</name>
<evidence type="ECO:0000313" key="7">
    <source>
        <dbReference type="EMBL" id="CAA6823060.1"/>
    </source>
</evidence>
<feature type="transmembrane region" description="Helical" evidence="6">
    <location>
        <begin position="373"/>
        <end position="392"/>
    </location>
</feature>
<proteinExistence type="predicted"/>
<gene>
    <name evidence="7" type="ORF">HELGO_WM16586</name>
</gene>
<feature type="transmembrane region" description="Helical" evidence="6">
    <location>
        <begin position="74"/>
        <end position="97"/>
    </location>
</feature>
<feature type="transmembrane region" description="Helical" evidence="6">
    <location>
        <begin position="341"/>
        <end position="361"/>
    </location>
</feature>
<feature type="transmembrane region" description="Helical" evidence="6">
    <location>
        <begin position="46"/>
        <end position="67"/>
    </location>
</feature>
<evidence type="ECO:0000256" key="5">
    <source>
        <dbReference type="ARBA" id="ARBA00023136"/>
    </source>
</evidence>
<evidence type="ECO:0000256" key="4">
    <source>
        <dbReference type="ARBA" id="ARBA00022989"/>
    </source>
</evidence>
<feature type="transmembrane region" description="Helical" evidence="6">
    <location>
        <begin position="204"/>
        <end position="220"/>
    </location>
</feature>
<feature type="transmembrane region" description="Helical" evidence="6">
    <location>
        <begin position="170"/>
        <end position="192"/>
    </location>
</feature>
<feature type="transmembrane region" description="Helical" evidence="6">
    <location>
        <begin position="436"/>
        <end position="456"/>
    </location>
</feature>
<feature type="transmembrane region" description="Helical" evidence="6">
    <location>
        <begin position="20"/>
        <end position="40"/>
    </location>
</feature>
<feature type="transmembrane region" description="Helical" evidence="6">
    <location>
        <begin position="133"/>
        <end position="150"/>
    </location>
</feature>
<dbReference type="GO" id="GO:0015658">
    <property type="term" value="F:branched-chain amino acid transmembrane transporter activity"/>
    <property type="evidence" value="ECO:0007669"/>
    <property type="project" value="InterPro"/>
</dbReference>